<organism evidence="2 3">
    <name type="scientific">Paraburkholderia piptadeniae</name>
    <dbReference type="NCBI Taxonomy" id="1701573"/>
    <lineage>
        <taxon>Bacteria</taxon>
        <taxon>Pseudomonadati</taxon>
        <taxon>Pseudomonadota</taxon>
        <taxon>Betaproteobacteria</taxon>
        <taxon>Burkholderiales</taxon>
        <taxon>Burkholderiaceae</taxon>
        <taxon>Paraburkholderia</taxon>
    </lineage>
</organism>
<dbReference type="PANTHER" id="PTHR12526:SF630">
    <property type="entry name" value="GLYCOSYLTRANSFERASE"/>
    <property type="match status" value="1"/>
</dbReference>
<evidence type="ECO:0000313" key="3">
    <source>
        <dbReference type="Proteomes" id="UP000195569"/>
    </source>
</evidence>
<evidence type="ECO:0000259" key="1">
    <source>
        <dbReference type="Pfam" id="PF00534"/>
    </source>
</evidence>
<comment type="caution">
    <text evidence="2">The sequence shown here is derived from an EMBL/GenBank/DDBJ whole genome shotgun (WGS) entry which is preliminary data.</text>
</comment>
<protein>
    <submittedName>
        <fullName evidence="2">Glycosyltransferase</fullName>
    </submittedName>
</protein>
<dbReference type="SUPFAM" id="SSF53756">
    <property type="entry name" value="UDP-Glycosyltransferase/glycogen phosphorylase"/>
    <property type="match status" value="1"/>
</dbReference>
<dbReference type="PANTHER" id="PTHR12526">
    <property type="entry name" value="GLYCOSYLTRANSFERASE"/>
    <property type="match status" value="1"/>
</dbReference>
<dbReference type="GO" id="GO:0016757">
    <property type="term" value="F:glycosyltransferase activity"/>
    <property type="evidence" value="ECO:0007669"/>
    <property type="project" value="InterPro"/>
</dbReference>
<dbReference type="Gene3D" id="3.40.50.2000">
    <property type="entry name" value="Glycogen Phosphorylase B"/>
    <property type="match status" value="2"/>
</dbReference>
<proteinExistence type="predicted"/>
<dbReference type="CDD" id="cd03801">
    <property type="entry name" value="GT4_PimA-like"/>
    <property type="match status" value="1"/>
</dbReference>
<reference evidence="2" key="1">
    <citation type="submission" date="2016-12" db="EMBL/GenBank/DDBJ databases">
        <authorList>
            <person name="Moulin L."/>
        </authorList>
    </citation>
    <scope>NUCLEOTIDE SEQUENCE [LARGE SCALE GENOMIC DNA]</scope>
    <source>
        <strain evidence="2">STM 7183</strain>
    </source>
</reference>
<name>A0A1N7SKU3_9BURK</name>
<keyword evidence="3" id="KW-1185">Reference proteome</keyword>
<feature type="domain" description="Glycosyl transferase family 1" evidence="1">
    <location>
        <begin position="190"/>
        <end position="345"/>
    </location>
</feature>
<dbReference type="EMBL" id="CYGY02000062">
    <property type="protein sequence ID" value="SIT48033.1"/>
    <property type="molecule type" value="Genomic_DNA"/>
</dbReference>
<dbReference type="Pfam" id="PF00534">
    <property type="entry name" value="Glycos_transf_1"/>
    <property type="match status" value="1"/>
</dbReference>
<dbReference type="RefSeq" id="WP_087737822.1">
    <property type="nucleotide sequence ID" value="NZ_CYGY02000062.1"/>
</dbReference>
<dbReference type="OrthoDB" id="433681at2"/>
<evidence type="ECO:0000313" key="2">
    <source>
        <dbReference type="EMBL" id="SIT48033.1"/>
    </source>
</evidence>
<dbReference type="Proteomes" id="UP000195569">
    <property type="component" value="Unassembled WGS sequence"/>
</dbReference>
<accession>A0A1N7SKU3</accession>
<dbReference type="InterPro" id="IPR001296">
    <property type="entry name" value="Glyco_trans_1"/>
</dbReference>
<gene>
    <name evidence="2" type="ORF">BN2476_620024</name>
</gene>
<sequence length="383" mass="42185">MSARLNILMIHQGAELYGSDRSFVSAVCALRGRYPDATIDIVLPEPGPIIDLLLPYSTQIMFDGRGILRKIEFKVHPWRTLKSMVTAWLEYRRLVRSYDICYVNTVVCVAAIAALRGRRGGAYVHVREIPSALACRVFKAMLRFSRASLIYNSHATAAAFNLPGSVIHNGVDVFSTSATATSRRGRALRLAIIGRINPWKGQQFVLDALRTRGRELSVEVRVVGDVFAGYEDLLVKLQETANACAQHVAIEGFTNDPAAHYAWADFILVPSILPEPFGRVAIESFAAGRPVIASATGGLTEIVTDEVTGFLFKPNDAEDFVCAVERALSMTGVAYQRMAAAARQRYIRSFTVDTYMCAIAEVVCPQVSAAQRLPVTALRREIR</sequence>
<dbReference type="AlphaFoldDB" id="A0A1N7SKU3"/>